<evidence type="ECO:0000256" key="1">
    <source>
        <dbReference type="ARBA" id="ARBA00001947"/>
    </source>
</evidence>
<dbReference type="SUPFAM" id="SSF50129">
    <property type="entry name" value="GroES-like"/>
    <property type="match status" value="1"/>
</dbReference>
<comment type="cofactor">
    <cofactor evidence="1">
        <name>Zn(2+)</name>
        <dbReference type="ChEBI" id="CHEBI:29105"/>
    </cofactor>
</comment>
<keyword evidence="8" id="KW-1185">Reference proteome</keyword>
<dbReference type="RefSeq" id="WP_377255807.1">
    <property type="nucleotide sequence ID" value="NZ_JBHLUH010000060.1"/>
</dbReference>
<name>A0ABV6MAJ0_9ACTN</name>
<dbReference type="PANTHER" id="PTHR43401:SF2">
    <property type="entry name" value="L-THREONINE 3-DEHYDROGENASE"/>
    <property type="match status" value="1"/>
</dbReference>
<comment type="caution">
    <text evidence="7">The sequence shown here is derived from an EMBL/GenBank/DDBJ whole genome shotgun (WGS) entry which is preliminary data.</text>
</comment>
<keyword evidence="3" id="KW-0862">Zinc</keyword>
<dbReference type="PANTHER" id="PTHR43401">
    <property type="entry name" value="L-THREONINE 3-DEHYDROGENASE"/>
    <property type="match status" value="1"/>
</dbReference>
<dbReference type="SUPFAM" id="SSF51735">
    <property type="entry name" value="NAD(P)-binding Rossmann-fold domains"/>
    <property type="match status" value="1"/>
</dbReference>
<dbReference type="Gene3D" id="3.90.180.10">
    <property type="entry name" value="Medium-chain alcohol dehydrogenases, catalytic domain"/>
    <property type="match status" value="1"/>
</dbReference>
<dbReference type="Gene3D" id="3.40.50.720">
    <property type="entry name" value="NAD(P)-binding Rossmann-like Domain"/>
    <property type="match status" value="1"/>
</dbReference>
<evidence type="ECO:0000256" key="4">
    <source>
        <dbReference type="ARBA" id="ARBA00023002"/>
    </source>
</evidence>
<dbReference type="InterPro" id="IPR031640">
    <property type="entry name" value="Glu_dehyd_C"/>
</dbReference>
<feature type="domain" description="Glucose dehydrogenase C-terminal" evidence="6">
    <location>
        <begin position="139"/>
        <end position="315"/>
    </location>
</feature>
<dbReference type="EMBL" id="JBHLUH010000060">
    <property type="protein sequence ID" value="MFC0531418.1"/>
    <property type="molecule type" value="Genomic_DNA"/>
</dbReference>
<dbReference type="InterPro" id="IPR013154">
    <property type="entry name" value="ADH-like_N"/>
</dbReference>
<dbReference type="Pfam" id="PF16912">
    <property type="entry name" value="Glu_dehyd_C"/>
    <property type="match status" value="1"/>
</dbReference>
<dbReference type="InterPro" id="IPR050129">
    <property type="entry name" value="Zn_alcohol_dh"/>
</dbReference>
<reference evidence="7 8" key="1">
    <citation type="submission" date="2024-09" db="EMBL/GenBank/DDBJ databases">
        <authorList>
            <person name="Sun Q."/>
            <person name="Mori K."/>
        </authorList>
    </citation>
    <scope>NUCLEOTIDE SEQUENCE [LARGE SCALE GENOMIC DNA]</scope>
    <source>
        <strain evidence="7 8">TBRC 3947</strain>
    </source>
</reference>
<evidence type="ECO:0000256" key="3">
    <source>
        <dbReference type="ARBA" id="ARBA00022833"/>
    </source>
</evidence>
<feature type="domain" description="Alcohol dehydrogenase-like N-terminal" evidence="5">
    <location>
        <begin position="24"/>
        <end position="133"/>
    </location>
</feature>
<evidence type="ECO:0000259" key="6">
    <source>
        <dbReference type="Pfam" id="PF16912"/>
    </source>
</evidence>
<dbReference type="PROSITE" id="PS00059">
    <property type="entry name" value="ADH_ZINC"/>
    <property type="match status" value="1"/>
</dbReference>
<dbReference type="Proteomes" id="UP001589867">
    <property type="component" value="Unassembled WGS sequence"/>
</dbReference>
<keyword evidence="4" id="KW-0560">Oxidoreductase</keyword>
<organism evidence="7 8">
    <name type="scientific">Phytohabitans kaempferiae</name>
    <dbReference type="NCBI Taxonomy" id="1620943"/>
    <lineage>
        <taxon>Bacteria</taxon>
        <taxon>Bacillati</taxon>
        <taxon>Actinomycetota</taxon>
        <taxon>Actinomycetes</taxon>
        <taxon>Micromonosporales</taxon>
        <taxon>Micromonosporaceae</taxon>
    </lineage>
</organism>
<protein>
    <submittedName>
        <fullName evidence="7">Alcohol dehydrogenase catalytic domain-containing protein</fullName>
    </submittedName>
</protein>
<keyword evidence="2" id="KW-0479">Metal-binding</keyword>
<proteinExistence type="predicted"/>
<accession>A0ABV6MAJ0</accession>
<dbReference type="InterPro" id="IPR002328">
    <property type="entry name" value="ADH_Zn_CS"/>
</dbReference>
<dbReference type="Pfam" id="PF08240">
    <property type="entry name" value="ADH_N"/>
    <property type="match status" value="1"/>
</dbReference>
<evidence type="ECO:0000256" key="2">
    <source>
        <dbReference type="ARBA" id="ARBA00022723"/>
    </source>
</evidence>
<sequence length="328" mass="34545">MRALVLNGIQDWSIQEVPEPQARADEVILEVAGCGMCGTDLHTLTGGNKLVRFPAVPGHEFGGTVLSVGREVDWLRAGQRVVVDPSYSCGHCAQCQAGRGNLCPDKGGYGSRFPGGFAQRVAVRARSCVPVPDDLEWNVALLAEPLACVLHGVDRLGATVGRDAIVFGAGPIGLLTAILLRRQGSQVSIVESSDFRRAVVARHGFDAVARVPEELPEPSADVTVDATGVPAAIESAFAATRRGGSLLLMGVAHAGATVTLSPHLINWHELTIIGSMAVNNSFHRAVTLLGALATELIGFVTDTVPLDDFGQALDLVTSQRSLKVLVRP</sequence>
<dbReference type="InterPro" id="IPR036291">
    <property type="entry name" value="NAD(P)-bd_dom_sf"/>
</dbReference>
<evidence type="ECO:0000313" key="7">
    <source>
        <dbReference type="EMBL" id="MFC0531418.1"/>
    </source>
</evidence>
<evidence type="ECO:0000259" key="5">
    <source>
        <dbReference type="Pfam" id="PF08240"/>
    </source>
</evidence>
<gene>
    <name evidence="7" type="ORF">ACFFIA_27620</name>
</gene>
<dbReference type="InterPro" id="IPR011032">
    <property type="entry name" value="GroES-like_sf"/>
</dbReference>
<evidence type="ECO:0000313" key="8">
    <source>
        <dbReference type="Proteomes" id="UP001589867"/>
    </source>
</evidence>